<dbReference type="EMBL" id="GBHO01002660">
    <property type="protein sequence ID" value="JAG40944.1"/>
    <property type="molecule type" value="Transcribed_RNA"/>
</dbReference>
<sequence>STARSFNIAREFPTPKLGNSEPNVIFQETHLSAYKLLSSSTSSTSNSASSHPFLKPSESSSLKLYNKPNYIFLGTDLWTSVAVIIVVICIGALLIKFREKLLYRRSLNRNLYSTRDELFLIRAEQ</sequence>
<feature type="region of interest" description="Disordered" evidence="1">
    <location>
        <begin position="40"/>
        <end position="60"/>
    </location>
</feature>
<dbReference type="AlphaFoldDB" id="A0A0A9Z939"/>
<reference evidence="3" key="1">
    <citation type="journal article" date="2014" name="PLoS ONE">
        <title>Transcriptome-Based Identification of ABC Transporters in the Western Tarnished Plant Bug Lygus hesperus.</title>
        <authorList>
            <person name="Hull J.J."/>
            <person name="Chaney K."/>
            <person name="Geib S.M."/>
            <person name="Fabrick J.A."/>
            <person name="Brent C.S."/>
            <person name="Walsh D."/>
            <person name="Lavine L.C."/>
        </authorList>
    </citation>
    <scope>NUCLEOTIDE SEQUENCE</scope>
</reference>
<protein>
    <submittedName>
        <fullName evidence="3">Actin-binding protein IPP</fullName>
    </submittedName>
</protein>
<evidence type="ECO:0000256" key="2">
    <source>
        <dbReference type="SAM" id="Phobius"/>
    </source>
</evidence>
<evidence type="ECO:0000256" key="1">
    <source>
        <dbReference type="SAM" id="MobiDB-lite"/>
    </source>
</evidence>
<keyword evidence="2" id="KW-0472">Membrane</keyword>
<accession>A0A0A9Z939</accession>
<evidence type="ECO:0000313" key="3">
    <source>
        <dbReference type="EMBL" id="JAG40944.1"/>
    </source>
</evidence>
<gene>
    <name evidence="3" type="primary">Ipp_0</name>
    <name evidence="3" type="ORF">CM83_102693</name>
</gene>
<feature type="compositionally biased region" description="Low complexity" evidence="1">
    <location>
        <begin position="40"/>
        <end position="50"/>
    </location>
</feature>
<reference evidence="3" key="2">
    <citation type="submission" date="2014-07" db="EMBL/GenBank/DDBJ databases">
        <authorList>
            <person name="Hull J."/>
        </authorList>
    </citation>
    <scope>NUCLEOTIDE SEQUENCE</scope>
</reference>
<feature type="transmembrane region" description="Helical" evidence="2">
    <location>
        <begin position="70"/>
        <end position="95"/>
    </location>
</feature>
<feature type="non-terminal residue" evidence="3">
    <location>
        <position position="1"/>
    </location>
</feature>
<proteinExistence type="predicted"/>
<name>A0A0A9Z939_LYGHE</name>
<keyword evidence="2" id="KW-1133">Transmembrane helix</keyword>
<organism evidence="3">
    <name type="scientific">Lygus hesperus</name>
    <name type="common">Western plant bug</name>
    <dbReference type="NCBI Taxonomy" id="30085"/>
    <lineage>
        <taxon>Eukaryota</taxon>
        <taxon>Metazoa</taxon>
        <taxon>Ecdysozoa</taxon>
        <taxon>Arthropoda</taxon>
        <taxon>Hexapoda</taxon>
        <taxon>Insecta</taxon>
        <taxon>Pterygota</taxon>
        <taxon>Neoptera</taxon>
        <taxon>Paraneoptera</taxon>
        <taxon>Hemiptera</taxon>
        <taxon>Heteroptera</taxon>
        <taxon>Panheteroptera</taxon>
        <taxon>Cimicomorpha</taxon>
        <taxon>Miridae</taxon>
        <taxon>Mirini</taxon>
        <taxon>Lygus</taxon>
    </lineage>
</organism>
<keyword evidence="2" id="KW-0812">Transmembrane</keyword>
<feature type="non-terminal residue" evidence="3">
    <location>
        <position position="125"/>
    </location>
</feature>